<proteinExistence type="inferred from homology"/>
<keyword evidence="5" id="KW-1185">Reference proteome</keyword>
<evidence type="ECO:0000256" key="1">
    <source>
        <dbReference type="ARBA" id="ARBA00006484"/>
    </source>
</evidence>
<accession>A0A1Q9A0I4</accession>
<dbReference type="Proteomes" id="UP000185598">
    <property type="component" value="Unassembled WGS sequence"/>
</dbReference>
<comment type="caution">
    <text evidence="4">The sequence shown here is derived from an EMBL/GenBank/DDBJ whole genome shotgun (WGS) entry which is preliminary data.</text>
</comment>
<evidence type="ECO:0000313" key="5">
    <source>
        <dbReference type="Proteomes" id="UP000185598"/>
    </source>
</evidence>
<dbReference type="SUPFAM" id="SSF51735">
    <property type="entry name" value="NAD(P)-binding Rossmann-fold domains"/>
    <property type="match status" value="1"/>
</dbReference>
<reference evidence="3 6" key="2">
    <citation type="submission" date="2020-08" db="EMBL/GenBank/DDBJ databases">
        <title>Genomic Encyclopedia of Type Strains, Phase IV (KMG-IV): sequencing the most valuable type-strain genomes for metagenomic binning, comparative biology and taxonomic classification.</title>
        <authorList>
            <person name="Goeker M."/>
        </authorList>
    </citation>
    <scope>NUCLEOTIDE SEQUENCE [LARGE SCALE GENOMIC DNA]</scope>
    <source>
        <strain evidence="3 6">DSM 100021</strain>
    </source>
</reference>
<dbReference type="AlphaFoldDB" id="A0A1Q9A0I4"/>
<dbReference type="EMBL" id="MKIN01000026">
    <property type="protein sequence ID" value="OLP47992.1"/>
    <property type="molecule type" value="Genomic_DNA"/>
</dbReference>
<dbReference type="EMBL" id="JACIED010000009">
    <property type="protein sequence ID" value="MBB4010461.1"/>
    <property type="molecule type" value="Genomic_DNA"/>
</dbReference>
<dbReference type="Proteomes" id="UP000544107">
    <property type="component" value="Unassembled WGS sequence"/>
</dbReference>
<dbReference type="PANTHER" id="PTHR42760">
    <property type="entry name" value="SHORT-CHAIN DEHYDROGENASES/REDUCTASES FAMILY MEMBER"/>
    <property type="match status" value="1"/>
</dbReference>
<dbReference type="NCBIfam" id="NF005559">
    <property type="entry name" value="PRK07231.1"/>
    <property type="match status" value="1"/>
</dbReference>
<dbReference type="FunFam" id="3.40.50.720:FF:000084">
    <property type="entry name" value="Short-chain dehydrogenase reductase"/>
    <property type="match status" value="1"/>
</dbReference>
<dbReference type="GO" id="GO:0016616">
    <property type="term" value="F:oxidoreductase activity, acting on the CH-OH group of donors, NAD or NADP as acceptor"/>
    <property type="evidence" value="ECO:0007669"/>
    <property type="project" value="TreeGrafter"/>
</dbReference>
<name>A0A1Q9A0I4_9HYPH</name>
<dbReference type="InterPro" id="IPR002347">
    <property type="entry name" value="SDR_fam"/>
</dbReference>
<dbReference type="PANTHER" id="PTHR42760:SF133">
    <property type="entry name" value="3-OXOACYL-[ACYL-CARRIER-PROTEIN] REDUCTASE"/>
    <property type="match status" value="1"/>
</dbReference>
<dbReference type="PRINTS" id="PR00081">
    <property type="entry name" value="GDHRDH"/>
</dbReference>
<dbReference type="STRING" id="887144.BJF91_11300"/>
<keyword evidence="2" id="KW-0560">Oxidoreductase</keyword>
<dbReference type="InterPro" id="IPR036291">
    <property type="entry name" value="NAD(P)-bd_dom_sf"/>
</dbReference>
<dbReference type="Gene3D" id="3.40.50.720">
    <property type="entry name" value="NAD(P)-binding Rossmann-like Domain"/>
    <property type="match status" value="1"/>
</dbReference>
<evidence type="ECO:0000256" key="2">
    <source>
        <dbReference type="ARBA" id="ARBA00023002"/>
    </source>
</evidence>
<protein>
    <submittedName>
        <fullName evidence="4">3-oxoacyl-ACP reductase</fullName>
    </submittedName>
    <submittedName>
        <fullName evidence="3">NAD(P)-dependent dehydrogenase (Short-subunit alcohol dehydrogenase family)</fullName>
    </submittedName>
</protein>
<dbReference type="RefSeq" id="WP_075616557.1">
    <property type="nucleotide sequence ID" value="NZ_JACIED010000009.1"/>
</dbReference>
<dbReference type="OrthoDB" id="9803333at2"/>
<evidence type="ECO:0000313" key="6">
    <source>
        <dbReference type="Proteomes" id="UP000544107"/>
    </source>
</evidence>
<evidence type="ECO:0000313" key="4">
    <source>
        <dbReference type="EMBL" id="OLP47992.1"/>
    </source>
</evidence>
<dbReference type="CDD" id="cd05233">
    <property type="entry name" value="SDR_c"/>
    <property type="match status" value="1"/>
</dbReference>
<evidence type="ECO:0000313" key="3">
    <source>
        <dbReference type="EMBL" id="MBB4010461.1"/>
    </source>
</evidence>
<comment type="similarity">
    <text evidence="1">Belongs to the short-chain dehydrogenases/reductases (SDR) family.</text>
</comment>
<gene>
    <name evidence="4" type="ORF">BJF91_11300</name>
    <name evidence="3" type="ORF">GGQ71_004762</name>
</gene>
<dbReference type="PRINTS" id="PR00080">
    <property type="entry name" value="SDRFAMILY"/>
</dbReference>
<dbReference type="Pfam" id="PF13561">
    <property type="entry name" value="adh_short_C2"/>
    <property type="match status" value="1"/>
</dbReference>
<reference evidence="4 5" key="1">
    <citation type="submission" date="2016-09" db="EMBL/GenBank/DDBJ databases">
        <title>Rhizobium oryziradicis sp. nov., isolated from the root of rice.</title>
        <authorList>
            <person name="Zhao J."/>
            <person name="Zhang X."/>
        </authorList>
    </citation>
    <scope>NUCLEOTIDE SEQUENCE [LARGE SCALE GENOMIC DNA]</scope>
    <source>
        <strain evidence="4 5">14971</strain>
    </source>
</reference>
<sequence length="257" mass="26573">MTSPLFSTPGNTVLVTGAGGGIGAAIVAAFLSNGANVIATDANQDALERALAKVEGGEKAVTMSMDVTSEKDIERVMDAVAQRFGRLDALVNNAGIKSAESLLSGDKAKIDRTMEINSGAVLLCSKLVVHRFMKESGGRIVNIGSSLSSQGAVFNYQAGGADYCFSKAVVHDLTKLLAYECAPFGINVNGVAPGIIDTPMHGRPREETEARHAGRIPLGRVGSPEDIAGIAVFLASPASAYITGQIVHVNGGMLMNG</sequence>
<organism evidence="4 5">
    <name type="scientific">Allorhizobium taibaishanense</name>
    <dbReference type="NCBI Taxonomy" id="887144"/>
    <lineage>
        <taxon>Bacteria</taxon>
        <taxon>Pseudomonadati</taxon>
        <taxon>Pseudomonadota</taxon>
        <taxon>Alphaproteobacteria</taxon>
        <taxon>Hyphomicrobiales</taxon>
        <taxon>Rhizobiaceae</taxon>
        <taxon>Rhizobium/Agrobacterium group</taxon>
        <taxon>Allorhizobium</taxon>
    </lineage>
</organism>